<dbReference type="GO" id="GO:0046872">
    <property type="term" value="F:metal ion binding"/>
    <property type="evidence" value="ECO:0007669"/>
    <property type="project" value="UniProtKB-KW"/>
</dbReference>
<sequence length="252" mass="29390">MSYIDLHTHPFKEYYDEPEKEIESWYSQGIKKLFFVSCDYKEMDQVIKASEKYDYIFPVLGTHPSSAAGKKDGEYLAKKITKRTVAIGEIGLDYHHPKNPPRKVQIESFISQLDVALKHNLPVIIHCRETFDDIYEILSNPKYENMQIIFHTFSGNRDWAQKLLNKNFYLSFSGVLTFKNAQETREVLKITPLEKIFFETDSPYLAPVPYRGKQNKSTYVKEVYKLASEILNIDEQKLIAQVEQNVKKVFGV</sequence>
<dbReference type="PIR" id="F90513">
    <property type="entry name" value="F90513"/>
</dbReference>
<evidence type="ECO:0008006" key="6">
    <source>
        <dbReference type="Google" id="ProtNLM"/>
    </source>
</evidence>
<gene>
    <name evidence="4" type="ordered locus">MYPU_0140</name>
</gene>
<dbReference type="PIRSF" id="PIRSF005902">
    <property type="entry name" value="DNase_TatD"/>
    <property type="match status" value="1"/>
</dbReference>
<dbReference type="GO" id="GO:0004536">
    <property type="term" value="F:DNA nuclease activity"/>
    <property type="evidence" value="ECO:0007669"/>
    <property type="project" value="InterPro"/>
</dbReference>
<feature type="binding site" evidence="3">
    <location>
        <position position="89"/>
    </location>
    <ligand>
        <name>a divalent metal cation</name>
        <dbReference type="ChEBI" id="CHEBI:60240"/>
        <label>1</label>
    </ligand>
</feature>
<dbReference type="Gene3D" id="3.20.20.140">
    <property type="entry name" value="Metal-dependent hydrolases"/>
    <property type="match status" value="1"/>
</dbReference>
<evidence type="ECO:0000313" key="5">
    <source>
        <dbReference type="Proteomes" id="UP000000528"/>
    </source>
</evidence>
<dbReference type="STRING" id="272635.gene:17576593"/>
<dbReference type="InterPro" id="IPR032466">
    <property type="entry name" value="Metal_Hydrolase"/>
</dbReference>
<feature type="binding site" evidence="3">
    <location>
        <position position="7"/>
    </location>
    <ligand>
        <name>a divalent metal cation</name>
        <dbReference type="ChEBI" id="CHEBI:60240"/>
        <label>1</label>
    </ligand>
</feature>
<accession>Q98RJ4</accession>
<feature type="binding site" evidence="3">
    <location>
        <position position="126"/>
    </location>
    <ligand>
        <name>a divalent metal cation</name>
        <dbReference type="ChEBI" id="CHEBI:60240"/>
        <label>2</label>
    </ligand>
</feature>
<dbReference type="InterPro" id="IPR018228">
    <property type="entry name" value="DNase_TatD-rel_CS"/>
</dbReference>
<evidence type="ECO:0000256" key="3">
    <source>
        <dbReference type="PIRSR" id="PIRSR005902-1"/>
    </source>
</evidence>
<dbReference type="RefSeq" id="WP_010924818.1">
    <property type="nucleotide sequence ID" value="NC_002771.1"/>
</dbReference>
<feature type="binding site" evidence="3">
    <location>
        <position position="151"/>
    </location>
    <ligand>
        <name>a divalent metal cation</name>
        <dbReference type="ChEBI" id="CHEBI:60240"/>
        <label>2</label>
    </ligand>
</feature>
<dbReference type="PANTHER" id="PTHR46124:SF2">
    <property type="entry name" value="D-AMINOACYL-TRNA DEACYLASE"/>
    <property type="match status" value="1"/>
</dbReference>
<evidence type="ECO:0000256" key="2">
    <source>
        <dbReference type="ARBA" id="ARBA00022801"/>
    </source>
</evidence>
<dbReference type="EMBL" id="AL445563">
    <property type="protein sequence ID" value="CAC13187.1"/>
    <property type="molecule type" value="Genomic_DNA"/>
</dbReference>
<keyword evidence="1 3" id="KW-0479">Metal-binding</keyword>
<dbReference type="CDD" id="cd01310">
    <property type="entry name" value="TatD_DNAse"/>
    <property type="match status" value="1"/>
</dbReference>
<dbReference type="AlphaFoldDB" id="Q98RJ4"/>
<name>Q98RJ4_MYCPU</name>
<dbReference type="SUPFAM" id="SSF51556">
    <property type="entry name" value="Metallo-dependent hydrolases"/>
    <property type="match status" value="1"/>
</dbReference>
<dbReference type="PROSITE" id="PS01090">
    <property type="entry name" value="TATD_2"/>
    <property type="match status" value="1"/>
</dbReference>
<dbReference type="NCBIfam" id="TIGR00010">
    <property type="entry name" value="YchF/TatD family DNA exonuclease"/>
    <property type="match status" value="1"/>
</dbReference>
<dbReference type="Pfam" id="PF01026">
    <property type="entry name" value="TatD_DNase"/>
    <property type="match status" value="1"/>
</dbReference>
<feature type="binding site" evidence="3">
    <location>
        <position position="9"/>
    </location>
    <ligand>
        <name>a divalent metal cation</name>
        <dbReference type="ChEBI" id="CHEBI:60240"/>
        <label>1</label>
    </ligand>
</feature>
<dbReference type="BioCyc" id="MPUL272635:G1GT6-14-MONOMER"/>
<dbReference type="InterPro" id="IPR015991">
    <property type="entry name" value="TatD/YcfH-like"/>
</dbReference>
<keyword evidence="5" id="KW-1185">Reference proteome</keyword>
<dbReference type="KEGG" id="mpu:MYPU_0140"/>
<dbReference type="GO" id="GO:0016788">
    <property type="term" value="F:hydrolase activity, acting on ester bonds"/>
    <property type="evidence" value="ECO:0007669"/>
    <property type="project" value="InterPro"/>
</dbReference>
<organism evidence="5">
    <name type="scientific">Mycoplasmopsis pulmonis (strain UAB CTIP)</name>
    <name type="common">Mycoplasma pulmonis</name>
    <dbReference type="NCBI Taxonomy" id="272635"/>
    <lineage>
        <taxon>Bacteria</taxon>
        <taxon>Bacillati</taxon>
        <taxon>Mycoplasmatota</taxon>
        <taxon>Mycoplasmoidales</taxon>
        <taxon>Metamycoplasmataceae</taxon>
        <taxon>Mycoplasmopsis</taxon>
    </lineage>
</organism>
<dbReference type="eggNOG" id="COG0084">
    <property type="taxonomic scope" value="Bacteria"/>
</dbReference>
<dbReference type="HOGENOM" id="CLU_031506_4_0_14"/>
<dbReference type="Proteomes" id="UP000000528">
    <property type="component" value="Chromosome"/>
</dbReference>
<keyword evidence="2" id="KW-0378">Hydrolase</keyword>
<feature type="binding site" evidence="3">
    <location>
        <position position="201"/>
    </location>
    <ligand>
        <name>a divalent metal cation</name>
        <dbReference type="ChEBI" id="CHEBI:60240"/>
        <label>1</label>
    </ligand>
</feature>
<evidence type="ECO:0000256" key="1">
    <source>
        <dbReference type="ARBA" id="ARBA00022723"/>
    </source>
</evidence>
<evidence type="ECO:0000313" key="4">
    <source>
        <dbReference type="EMBL" id="CAC13187.1"/>
    </source>
</evidence>
<dbReference type="InterPro" id="IPR001130">
    <property type="entry name" value="TatD-like"/>
</dbReference>
<protein>
    <recommendedName>
        <fullName evidence="6">Hydrolase TatD</fullName>
    </recommendedName>
</protein>
<dbReference type="FunFam" id="3.20.20.140:FF:000005">
    <property type="entry name" value="TatD family hydrolase"/>
    <property type="match status" value="1"/>
</dbReference>
<proteinExistence type="predicted"/>
<dbReference type="PANTHER" id="PTHR46124">
    <property type="entry name" value="D-AMINOACYL-TRNA DEACYLASE"/>
    <property type="match status" value="1"/>
</dbReference>
<reference evidence="4 5" key="1">
    <citation type="journal article" date="2001" name="Nucleic Acids Res.">
        <title>The complete genome sequence of the murine respiratory pathogen Mycoplasma pulmonis.</title>
        <authorList>
            <person name="Chambaud I."/>
            <person name="Heilig R."/>
            <person name="Ferris S."/>
            <person name="Barbe V."/>
            <person name="Samson D."/>
            <person name="Galisson F."/>
            <person name="Moszer I."/>
            <person name="Dybvig K."/>
            <person name="Wroblewski H."/>
            <person name="Viari A."/>
            <person name="Rocha E.P.C."/>
            <person name="Blanchard A."/>
        </authorList>
    </citation>
    <scope>NUCLEOTIDE SEQUENCE [LARGE SCALE GENOMIC DNA]</scope>
    <source>
        <strain evidence="4 5">UAB CTIP</strain>
    </source>
</reference>